<sequence length="57" mass="6778">MLSAFRKSFRNLSWKHRQSKITKRFEYSFESPWERDVIIVGLVGTSTLINKSLFLDL</sequence>
<dbReference type="AlphaFoldDB" id="A0A653CGK1"/>
<evidence type="ECO:0000313" key="2">
    <source>
        <dbReference type="Proteomes" id="UP000410492"/>
    </source>
</evidence>
<organism evidence="1 2">
    <name type="scientific">Callosobruchus maculatus</name>
    <name type="common">Southern cowpea weevil</name>
    <name type="synonym">Pulse bruchid</name>
    <dbReference type="NCBI Taxonomy" id="64391"/>
    <lineage>
        <taxon>Eukaryota</taxon>
        <taxon>Metazoa</taxon>
        <taxon>Ecdysozoa</taxon>
        <taxon>Arthropoda</taxon>
        <taxon>Hexapoda</taxon>
        <taxon>Insecta</taxon>
        <taxon>Pterygota</taxon>
        <taxon>Neoptera</taxon>
        <taxon>Endopterygota</taxon>
        <taxon>Coleoptera</taxon>
        <taxon>Polyphaga</taxon>
        <taxon>Cucujiformia</taxon>
        <taxon>Chrysomeloidea</taxon>
        <taxon>Chrysomelidae</taxon>
        <taxon>Bruchinae</taxon>
        <taxon>Bruchini</taxon>
        <taxon>Callosobruchus</taxon>
    </lineage>
</organism>
<dbReference type="EMBL" id="CAACVG010007752">
    <property type="protein sequence ID" value="VEN46846.1"/>
    <property type="molecule type" value="Genomic_DNA"/>
</dbReference>
<reference evidence="1 2" key="1">
    <citation type="submission" date="2019-01" db="EMBL/GenBank/DDBJ databases">
        <authorList>
            <person name="Sayadi A."/>
        </authorList>
    </citation>
    <scope>NUCLEOTIDE SEQUENCE [LARGE SCALE GENOMIC DNA]</scope>
</reference>
<proteinExistence type="predicted"/>
<keyword evidence="2" id="KW-1185">Reference proteome</keyword>
<accession>A0A653CGK1</accession>
<name>A0A653CGK1_CALMS</name>
<protein>
    <submittedName>
        <fullName evidence="1">Uncharacterized protein</fullName>
    </submittedName>
</protein>
<dbReference type="Proteomes" id="UP000410492">
    <property type="component" value="Unassembled WGS sequence"/>
</dbReference>
<evidence type="ECO:0000313" key="1">
    <source>
        <dbReference type="EMBL" id="VEN46846.1"/>
    </source>
</evidence>
<gene>
    <name evidence="1" type="ORF">CALMAC_LOCUS8816</name>
</gene>